<dbReference type="Proteomes" id="UP001209540">
    <property type="component" value="Unassembled WGS sequence"/>
</dbReference>
<keyword evidence="2" id="KW-1185">Reference proteome</keyword>
<reference evidence="1" key="2">
    <citation type="submission" date="2023-02" db="EMBL/GenBank/DDBJ databases">
        <authorList>
            <consortium name="DOE Joint Genome Institute"/>
            <person name="Mondo S.J."/>
            <person name="Chang Y."/>
            <person name="Wang Y."/>
            <person name="Ahrendt S."/>
            <person name="Andreopoulos W."/>
            <person name="Barry K."/>
            <person name="Beard J."/>
            <person name="Benny G.L."/>
            <person name="Blankenship S."/>
            <person name="Bonito G."/>
            <person name="Cuomo C."/>
            <person name="Desiro A."/>
            <person name="Gervers K.A."/>
            <person name="Hundley H."/>
            <person name="Kuo A."/>
            <person name="LaButti K."/>
            <person name="Lang B.F."/>
            <person name="Lipzen A."/>
            <person name="O'Donnell K."/>
            <person name="Pangilinan J."/>
            <person name="Reynolds N."/>
            <person name="Sandor L."/>
            <person name="Smith M.W."/>
            <person name="Tsang A."/>
            <person name="Grigoriev I.V."/>
            <person name="Stajich J.E."/>
            <person name="Spatafora J.W."/>
        </authorList>
    </citation>
    <scope>NUCLEOTIDE SEQUENCE</scope>
    <source>
        <strain evidence="1">RSA 2281</strain>
    </source>
</reference>
<evidence type="ECO:0000313" key="1">
    <source>
        <dbReference type="EMBL" id="KAI9262176.1"/>
    </source>
</evidence>
<organism evidence="1 2">
    <name type="scientific">Phascolomyces articulosus</name>
    <dbReference type="NCBI Taxonomy" id="60185"/>
    <lineage>
        <taxon>Eukaryota</taxon>
        <taxon>Fungi</taxon>
        <taxon>Fungi incertae sedis</taxon>
        <taxon>Mucoromycota</taxon>
        <taxon>Mucoromycotina</taxon>
        <taxon>Mucoromycetes</taxon>
        <taxon>Mucorales</taxon>
        <taxon>Lichtheimiaceae</taxon>
        <taxon>Phascolomyces</taxon>
    </lineage>
</organism>
<dbReference type="EMBL" id="JAIXMP010000014">
    <property type="protein sequence ID" value="KAI9262176.1"/>
    <property type="molecule type" value="Genomic_DNA"/>
</dbReference>
<sequence>MAKSSFCKLSPNREDYVWEEYSSGRANSLSSLQRSFKTKYPNSNVPARSTFSHTLKKDASIHQVNGDRQQLGKFAVSYLTYLLKFLDDESHYETKRILRCIRDKYKSRQFKEKIHMRDLYMNNSNAFYWNLGYSMVRINSNSCHYAWVLRLFESTTKCNTFSLLLQVAILRIYFFFDFSLKIVAKLVKFAKMGFAKTGDPPSIT</sequence>
<evidence type="ECO:0000313" key="2">
    <source>
        <dbReference type="Proteomes" id="UP001209540"/>
    </source>
</evidence>
<name>A0AAD5PFA8_9FUNG</name>
<proteinExistence type="predicted"/>
<protein>
    <recommendedName>
        <fullName evidence="3">DUF4817 domain-containing protein</fullName>
    </recommendedName>
</protein>
<evidence type="ECO:0008006" key="3">
    <source>
        <dbReference type="Google" id="ProtNLM"/>
    </source>
</evidence>
<gene>
    <name evidence="1" type="ORF">BDA99DRAFT_537521</name>
</gene>
<accession>A0AAD5PFA8</accession>
<dbReference type="AlphaFoldDB" id="A0AAD5PFA8"/>
<comment type="caution">
    <text evidence="1">The sequence shown here is derived from an EMBL/GenBank/DDBJ whole genome shotgun (WGS) entry which is preliminary data.</text>
</comment>
<reference evidence="1" key="1">
    <citation type="journal article" date="2022" name="IScience">
        <title>Evolution of zygomycete secretomes and the origins of terrestrial fungal ecologies.</title>
        <authorList>
            <person name="Chang Y."/>
            <person name="Wang Y."/>
            <person name="Mondo S."/>
            <person name="Ahrendt S."/>
            <person name="Andreopoulos W."/>
            <person name="Barry K."/>
            <person name="Beard J."/>
            <person name="Benny G.L."/>
            <person name="Blankenship S."/>
            <person name="Bonito G."/>
            <person name="Cuomo C."/>
            <person name="Desiro A."/>
            <person name="Gervers K.A."/>
            <person name="Hundley H."/>
            <person name="Kuo A."/>
            <person name="LaButti K."/>
            <person name="Lang B.F."/>
            <person name="Lipzen A."/>
            <person name="O'Donnell K."/>
            <person name="Pangilinan J."/>
            <person name="Reynolds N."/>
            <person name="Sandor L."/>
            <person name="Smith M.E."/>
            <person name="Tsang A."/>
            <person name="Grigoriev I.V."/>
            <person name="Stajich J.E."/>
            <person name="Spatafora J.W."/>
        </authorList>
    </citation>
    <scope>NUCLEOTIDE SEQUENCE</scope>
    <source>
        <strain evidence="1">RSA 2281</strain>
    </source>
</reference>